<dbReference type="RefSeq" id="WP_092091524.1">
    <property type="nucleotide sequence ID" value="NZ_FOQE01000006.1"/>
</dbReference>
<feature type="domain" description="PASTA" evidence="13">
    <location>
        <begin position="365"/>
        <end position="432"/>
    </location>
</feature>
<dbReference type="Pfam" id="PF00069">
    <property type="entry name" value="Pkinase"/>
    <property type="match status" value="1"/>
</dbReference>
<dbReference type="PANTHER" id="PTHR43289">
    <property type="entry name" value="MITOGEN-ACTIVATED PROTEIN KINASE KINASE KINASE 20-RELATED"/>
    <property type="match status" value="1"/>
</dbReference>
<keyword evidence="5 14" id="KW-0418">Kinase</keyword>
<keyword evidence="11" id="KW-0812">Transmembrane</keyword>
<dbReference type="FunFam" id="3.30.200.20:FF:000035">
    <property type="entry name" value="Serine/threonine protein kinase Stk1"/>
    <property type="match status" value="1"/>
</dbReference>
<keyword evidence="6 9" id="KW-0067">ATP-binding</keyword>
<keyword evidence="4 9" id="KW-0547">Nucleotide-binding</keyword>
<evidence type="ECO:0000259" key="13">
    <source>
        <dbReference type="PROSITE" id="PS51178"/>
    </source>
</evidence>
<dbReference type="PROSITE" id="PS00108">
    <property type="entry name" value="PROTEIN_KINASE_ST"/>
    <property type="match status" value="1"/>
</dbReference>
<feature type="region of interest" description="Disordered" evidence="10">
    <location>
        <begin position="315"/>
        <end position="336"/>
    </location>
</feature>
<dbReference type="InterPro" id="IPR000719">
    <property type="entry name" value="Prot_kinase_dom"/>
</dbReference>
<feature type="region of interest" description="Disordered" evidence="10">
    <location>
        <begin position="587"/>
        <end position="610"/>
    </location>
</feature>
<dbReference type="SMART" id="SM00220">
    <property type="entry name" value="S_TKc"/>
    <property type="match status" value="1"/>
</dbReference>
<dbReference type="GO" id="GO:0005524">
    <property type="term" value="F:ATP binding"/>
    <property type="evidence" value="ECO:0007669"/>
    <property type="project" value="UniProtKB-UniRule"/>
</dbReference>
<dbReference type="PROSITE" id="PS50011">
    <property type="entry name" value="PROTEIN_KINASE_DOM"/>
    <property type="match status" value="1"/>
</dbReference>
<dbReference type="PROSITE" id="PS00107">
    <property type="entry name" value="PROTEIN_KINASE_ATP"/>
    <property type="match status" value="1"/>
</dbReference>
<dbReference type="CDD" id="cd14014">
    <property type="entry name" value="STKc_PknB_like"/>
    <property type="match status" value="1"/>
</dbReference>
<keyword evidence="11" id="KW-0472">Membrane</keyword>
<evidence type="ECO:0000259" key="12">
    <source>
        <dbReference type="PROSITE" id="PS50011"/>
    </source>
</evidence>
<feature type="binding site" evidence="9">
    <location>
        <position position="40"/>
    </location>
    <ligand>
        <name>ATP</name>
        <dbReference type="ChEBI" id="CHEBI:30616"/>
    </ligand>
</feature>
<dbReference type="Gene3D" id="3.30.10.20">
    <property type="match status" value="3"/>
</dbReference>
<dbReference type="InterPro" id="IPR005543">
    <property type="entry name" value="PASTA_dom"/>
</dbReference>
<feature type="domain" description="Protein kinase" evidence="12">
    <location>
        <begin position="11"/>
        <end position="282"/>
    </location>
</feature>
<evidence type="ECO:0000256" key="10">
    <source>
        <dbReference type="SAM" id="MobiDB-lite"/>
    </source>
</evidence>
<dbReference type="PANTHER" id="PTHR43289:SF34">
    <property type="entry name" value="SERINE_THREONINE-PROTEIN KINASE YBDM-RELATED"/>
    <property type="match status" value="1"/>
</dbReference>
<keyword evidence="11" id="KW-1133">Transmembrane helix</keyword>
<keyword evidence="2 14" id="KW-0723">Serine/threonine-protein kinase</keyword>
<name>A0A1I3BHC6_9LACT</name>
<evidence type="ECO:0000256" key="3">
    <source>
        <dbReference type="ARBA" id="ARBA00022679"/>
    </source>
</evidence>
<evidence type="ECO:0000256" key="2">
    <source>
        <dbReference type="ARBA" id="ARBA00022527"/>
    </source>
</evidence>
<evidence type="ECO:0000256" key="6">
    <source>
        <dbReference type="ARBA" id="ARBA00022840"/>
    </source>
</evidence>
<dbReference type="Proteomes" id="UP000198668">
    <property type="component" value="Unassembled WGS sequence"/>
</dbReference>
<evidence type="ECO:0000256" key="7">
    <source>
        <dbReference type="ARBA" id="ARBA00047899"/>
    </source>
</evidence>
<dbReference type="Gene3D" id="1.10.510.10">
    <property type="entry name" value="Transferase(Phosphotransferase) domain 1"/>
    <property type="match status" value="1"/>
</dbReference>
<dbReference type="GO" id="GO:0004674">
    <property type="term" value="F:protein serine/threonine kinase activity"/>
    <property type="evidence" value="ECO:0007669"/>
    <property type="project" value="UniProtKB-KW"/>
</dbReference>
<evidence type="ECO:0000313" key="15">
    <source>
        <dbReference type="Proteomes" id="UP000198668"/>
    </source>
</evidence>
<accession>A0A1I3BHC6</accession>
<dbReference type="InterPro" id="IPR017441">
    <property type="entry name" value="Protein_kinase_ATP_BS"/>
</dbReference>
<keyword evidence="3" id="KW-0808">Transferase</keyword>
<dbReference type="SMART" id="SM00740">
    <property type="entry name" value="PASTA"/>
    <property type="match status" value="3"/>
</dbReference>
<dbReference type="OrthoDB" id="9788659at2"/>
<feature type="transmembrane region" description="Helical" evidence="11">
    <location>
        <begin position="343"/>
        <end position="364"/>
    </location>
</feature>
<evidence type="ECO:0000256" key="11">
    <source>
        <dbReference type="SAM" id="Phobius"/>
    </source>
</evidence>
<dbReference type="InterPro" id="IPR011009">
    <property type="entry name" value="Kinase-like_dom_sf"/>
</dbReference>
<dbReference type="InterPro" id="IPR008271">
    <property type="entry name" value="Ser/Thr_kinase_AS"/>
</dbReference>
<dbReference type="EC" id="2.7.11.1" evidence="1"/>
<gene>
    <name evidence="14" type="ORF">SAMN04489868_10674</name>
</gene>
<comment type="catalytic activity">
    <reaction evidence="8">
        <text>L-seryl-[protein] + ATP = O-phospho-L-seryl-[protein] + ADP + H(+)</text>
        <dbReference type="Rhea" id="RHEA:17989"/>
        <dbReference type="Rhea" id="RHEA-COMP:9863"/>
        <dbReference type="Rhea" id="RHEA-COMP:11604"/>
        <dbReference type="ChEBI" id="CHEBI:15378"/>
        <dbReference type="ChEBI" id="CHEBI:29999"/>
        <dbReference type="ChEBI" id="CHEBI:30616"/>
        <dbReference type="ChEBI" id="CHEBI:83421"/>
        <dbReference type="ChEBI" id="CHEBI:456216"/>
        <dbReference type="EC" id="2.7.11.1"/>
    </reaction>
</comment>
<dbReference type="SUPFAM" id="SSF56112">
    <property type="entry name" value="Protein kinase-like (PK-like)"/>
    <property type="match status" value="1"/>
</dbReference>
<evidence type="ECO:0000256" key="8">
    <source>
        <dbReference type="ARBA" id="ARBA00048679"/>
    </source>
</evidence>
<dbReference type="PROSITE" id="PS51178">
    <property type="entry name" value="PASTA"/>
    <property type="match status" value="3"/>
</dbReference>
<dbReference type="EMBL" id="FOQE01000006">
    <property type="protein sequence ID" value="SFH61339.1"/>
    <property type="molecule type" value="Genomic_DNA"/>
</dbReference>
<organism evidence="14 15">
    <name type="scientific">Pisciglobus halotolerans</name>
    <dbReference type="NCBI Taxonomy" id="745365"/>
    <lineage>
        <taxon>Bacteria</taxon>
        <taxon>Bacillati</taxon>
        <taxon>Bacillota</taxon>
        <taxon>Bacilli</taxon>
        <taxon>Lactobacillales</taxon>
        <taxon>Carnobacteriaceae</taxon>
    </lineage>
</organism>
<dbReference type="Gene3D" id="2.60.40.2560">
    <property type="match status" value="1"/>
</dbReference>
<sequence>MEAGKKLNGRYKVKKPVGTGGMANVYLAHDLILDRDVAVKVLRYDFRDDEDTIRRFKREALAATELVHPNIVGIYDVGEEDHNQYIVMEYVKGMDLKQYIQNHYPIAYPKVINIMEQILSAVEYAHQNRIIHRDLKPQNILIDENDVIKITDFGIAVAVSQSSITQTNSLLGSVHYLSPEQARGGMATNQSDIYSLGIILYELLIGKVPFEGESAVSIALKHFQEPIPSVKKIDYLIPQPLENVVLKATAKETADRYKSVREMAEDLETALSPERSAEAPFMPVSMQEDTKVLTPIDTQTHQYDGDAVPITSEKDLEQPTEKKTAHHQGQSLKKKPKKKKRKLMWFLLAIAAMLIVFVSLLILLSPKDVTVPNIEGLTEEKAKETLTQANLAVEDVSQEPNEKIAEELAIRTDPAAGASVKEKTTVLLYVSSGKKTVAFKDYVGESYEETRAALTDLGFTVEQQQESSETVPEGVIISQDIEEDNEVIPSETTVTLIVSTGKRGIKMRDLDGYSQKGVEDYANENGLELSLTQEHSEDIPSGYVISQSIEAGKIFYKGDSLSVVLSLGPKEVPVERFNITVSIPYQETKETAEEGDSDEEKSSEESKSKENQIEIYLEDEQNSIDNIYQQFSIDEDTDTVLSFTLKEGETGRYRIVRDGEVIEEKANIQPESDETNDEG</sequence>
<dbReference type="Pfam" id="PF03793">
    <property type="entry name" value="PASTA"/>
    <property type="match status" value="3"/>
</dbReference>
<feature type="domain" description="PASTA" evidence="13">
    <location>
        <begin position="501"/>
        <end position="567"/>
    </location>
</feature>
<dbReference type="CDD" id="cd06577">
    <property type="entry name" value="PASTA_pknB"/>
    <property type="match status" value="3"/>
</dbReference>
<reference evidence="14 15" key="1">
    <citation type="submission" date="2016-10" db="EMBL/GenBank/DDBJ databases">
        <authorList>
            <person name="de Groot N.N."/>
        </authorList>
    </citation>
    <scope>NUCLEOTIDE SEQUENCE [LARGE SCALE GENOMIC DNA]</scope>
    <source>
        <strain evidence="14 15">DSM 27630</strain>
    </source>
</reference>
<evidence type="ECO:0000256" key="9">
    <source>
        <dbReference type="PROSITE-ProRule" id="PRU10141"/>
    </source>
</evidence>
<feature type="compositionally biased region" description="Acidic residues" evidence="10">
    <location>
        <begin position="593"/>
        <end position="602"/>
    </location>
</feature>
<evidence type="ECO:0000256" key="1">
    <source>
        <dbReference type="ARBA" id="ARBA00012513"/>
    </source>
</evidence>
<keyword evidence="15" id="KW-1185">Reference proteome</keyword>
<dbReference type="AlphaFoldDB" id="A0A1I3BHC6"/>
<feature type="domain" description="PASTA" evidence="13">
    <location>
        <begin position="433"/>
        <end position="500"/>
    </location>
</feature>
<evidence type="ECO:0000256" key="4">
    <source>
        <dbReference type="ARBA" id="ARBA00022741"/>
    </source>
</evidence>
<evidence type="ECO:0000256" key="5">
    <source>
        <dbReference type="ARBA" id="ARBA00022777"/>
    </source>
</evidence>
<proteinExistence type="predicted"/>
<dbReference type="NCBIfam" id="NF033483">
    <property type="entry name" value="PknB_PASTA_kin"/>
    <property type="match status" value="1"/>
</dbReference>
<evidence type="ECO:0000313" key="14">
    <source>
        <dbReference type="EMBL" id="SFH61339.1"/>
    </source>
</evidence>
<dbReference type="Gene3D" id="3.30.200.20">
    <property type="entry name" value="Phosphorylase Kinase, domain 1"/>
    <property type="match status" value="1"/>
</dbReference>
<protein>
    <recommendedName>
        <fullName evidence="1">non-specific serine/threonine protein kinase</fullName>
        <ecNumber evidence="1">2.7.11.1</ecNumber>
    </recommendedName>
</protein>
<comment type="catalytic activity">
    <reaction evidence="7">
        <text>L-threonyl-[protein] + ATP = O-phospho-L-threonyl-[protein] + ADP + H(+)</text>
        <dbReference type="Rhea" id="RHEA:46608"/>
        <dbReference type="Rhea" id="RHEA-COMP:11060"/>
        <dbReference type="Rhea" id="RHEA-COMP:11605"/>
        <dbReference type="ChEBI" id="CHEBI:15378"/>
        <dbReference type="ChEBI" id="CHEBI:30013"/>
        <dbReference type="ChEBI" id="CHEBI:30616"/>
        <dbReference type="ChEBI" id="CHEBI:61977"/>
        <dbReference type="ChEBI" id="CHEBI:456216"/>
        <dbReference type="EC" id="2.7.11.1"/>
    </reaction>
</comment>
<dbReference type="FunFam" id="1.10.510.10:FF:000021">
    <property type="entry name" value="Serine/threonine protein kinase"/>
    <property type="match status" value="1"/>
</dbReference>